<gene>
    <name evidence="3" type="ORF">SAMN00790413_06439</name>
</gene>
<keyword evidence="4" id="KW-1185">Reference proteome</keyword>
<dbReference type="SUPFAM" id="SSF55073">
    <property type="entry name" value="Nucleotide cyclase"/>
    <property type="match status" value="1"/>
</dbReference>
<dbReference type="AlphaFoldDB" id="A0A1W1VV27"/>
<dbReference type="Pfam" id="PF00990">
    <property type="entry name" value="GGDEF"/>
    <property type="match status" value="1"/>
</dbReference>
<organism evidence="3 4">
    <name type="scientific">Deinococcus hopiensis KR-140</name>
    <dbReference type="NCBI Taxonomy" id="695939"/>
    <lineage>
        <taxon>Bacteria</taxon>
        <taxon>Thermotogati</taxon>
        <taxon>Deinococcota</taxon>
        <taxon>Deinococci</taxon>
        <taxon>Deinococcales</taxon>
        <taxon>Deinococcaceae</taxon>
        <taxon>Deinococcus</taxon>
    </lineage>
</organism>
<dbReference type="CDD" id="cd01948">
    <property type="entry name" value="EAL"/>
    <property type="match status" value="1"/>
</dbReference>
<protein>
    <submittedName>
        <fullName evidence="3">Diguanylate cyclase (GGDEF) domain-containing protein</fullName>
    </submittedName>
</protein>
<dbReference type="EMBL" id="FWWU01000010">
    <property type="protein sequence ID" value="SMB97242.1"/>
    <property type="molecule type" value="Genomic_DNA"/>
</dbReference>
<dbReference type="InterPro" id="IPR043128">
    <property type="entry name" value="Rev_trsase/Diguanyl_cyclase"/>
</dbReference>
<evidence type="ECO:0000313" key="4">
    <source>
        <dbReference type="Proteomes" id="UP000192582"/>
    </source>
</evidence>
<dbReference type="InterPro" id="IPR029787">
    <property type="entry name" value="Nucleotide_cyclase"/>
</dbReference>
<dbReference type="PANTHER" id="PTHR33121">
    <property type="entry name" value="CYCLIC DI-GMP PHOSPHODIESTERASE PDEF"/>
    <property type="match status" value="1"/>
</dbReference>
<dbReference type="Gene3D" id="3.30.70.270">
    <property type="match status" value="1"/>
</dbReference>
<feature type="domain" description="GGDEF" evidence="2">
    <location>
        <begin position="197"/>
        <end position="331"/>
    </location>
</feature>
<dbReference type="SUPFAM" id="SSF55781">
    <property type="entry name" value="GAF domain-like"/>
    <property type="match status" value="1"/>
</dbReference>
<evidence type="ECO:0000313" key="3">
    <source>
        <dbReference type="EMBL" id="SMB97242.1"/>
    </source>
</evidence>
<name>A0A1W1VV27_9DEIO</name>
<dbReference type="Proteomes" id="UP000192582">
    <property type="component" value="Unassembled WGS sequence"/>
</dbReference>
<dbReference type="PROSITE" id="PS50883">
    <property type="entry name" value="EAL"/>
    <property type="match status" value="1"/>
</dbReference>
<dbReference type="PROSITE" id="PS50887">
    <property type="entry name" value="GGDEF"/>
    <property type="match status" value="1"/>
</dbReference>
<dbReference type="SMART" id="SM00065">
    <property type="entry name" value="GAF"/>
    <property type="match status" value="1"/>
</dbReference>
<dbReference type="SMART" id="SM00267">
    <property type="entry name" value="GGDEF"/>
    <property type="match status" value="1"/>
</dbReference>
<dbReference type="InterPro" id="IPR000160">
    <property type="entry name" value="GGDEF_dom"/>
</dbReference>
<dbReference type="STRING" id="695939.SAMN00790413_06439"/>
<dbReference type="Gene3D" id="3.30.450.40">
    <property type="match status" value="1"/>
</dbReference>
<dbReference type="InterPro" id="IPR035919">
    <property type="entry name" value="EAL_sf"/>
</dbReference>
<dbReference type="Pfam" id="PF00563">
    <property type="entry name" value="EAL"/>
    <property type="match status" value="1"/>
</dbReference>
<accession>A0A1W1VV27</accession>
<proteinExistence type="predicted"/>
<dbReference type="OrthoDB" id="9759607at2"/>
<dbReference type="Pfam" id="PF01590">
    <property type="entry name" value="GAF"/>
    <property type="match status" value="1"/>
</dbReference>
<evidence type="ECO:0000259" key="2">
    <source>
        <dbReference type="PROSITE" id="PS50887"/>
    </source>
</evidence>
<evidence type="ECO:0000259" key="1">
    <source>
        <dbReference type="PROSITE" id="PS50883"/>
    </source>
</evidence>
<dbReference type="SMART" id="SM00052">
    <property type="entry name" value="EAL"/>
    <property type="match status" value="1"/>
</dbReference>
<dbReference type="PANTHER" id="PTHR33121:SF19">
    <property type="entry name" value="CYCLIC DI-GMP PHOSPHODIESTERASE PA2567"/>
    <property type="match status" value="1"/>
</dbReference>
<dbReference type="InterPro" id="IPR029016">
    <property type="entry name" value="GAF-like_dom_sf"/>
</dbReference>
<dbReference type="GO" id="GO:0071111">
    <property type="term" value="F:cyclic-guanylate-specific phosphodiesterase activity"/>
    <property type="evidence" value="ECO:0007669"/>
    <property type="project" value="InterPro"/>
</dbReference>
<sequence>MTLTDEEARLAELHRFGILDTLPEPQFDRIVALAARYLNMPMAAVSLVDRDRQWFKSRLGIEVTETPISESICAIAIQQDKVLVIPDARQDPRVNSMNCVSVDETVGFYAGAPLRTSDGYRLGTVCVIDAVPRTFTRDEEGILEDFAELVMDELRLHVTLQQLGDLALLDSLTGLPNRANFRQRLTQAMRRAELTGHKVVLGLMDLDRFKLINDTLGHAAGDELLRLTATRLRECVASSDTVARMGGDEFALLFTDIPDATHSGRILERIRHAFAAPFSLAGQELFVHWSLGLSVYPDDASGTETLLSQADTAMYRAKRAGGGHTFFNVLRDQHTSAEMEMLTGLHHALERGEFQLYYQPIVDARSRTTAAHEALIRWLRPDGLVNPMAFIPLAEASGLILPLGRWVLREACTAVARRHLKRVSVNVSPLEFGQPDFAAHVEQIIQETGVEPRRVLLEVTENSLLDPVRSSEVLQALSGLGLRLALDDFGTGYSSLSALAGLPVEILKIDRSFTRQVHEQSREGQRAKELVRAMIALAHAFGLTTVAEGVETAEQAEVLEALGCTYLQGYWFGRPTPLRARDAAAP</sequence>
<dbReference type="RefSeq" id="WP_084051242.1">
    <property type="nucleotide sequence ID" value="NZ_FWWU01000010.1"/>
</dbReference>
<dbReference type="InterPro" id="IPR003018">
    <property type="entry name" value="GAF"/>
</dbReference>
<dbReference type="Gene3D" id="3.20.20.450">
    <property type="entry name" value="EAL domain"/>
    <property type="match status" value="1"/>
</dbReference>
<reference evidence="3 4" key="1">
    <citation type="submission" date="2017-04" db="EMBL/GenBank/DDBJ databases">
        <authorList>
            <person name="Afonso C.L."/>
            <person name="Miller P.J."/>
            <person name="Scott M.A."/>
            <person name="Spackman E."/>
            <person name="Goraichik I."/>
            <person name="Dimitrov K.M."/>
            <person name="Suarez D.L."/>
            <person name="Swayne D.E."/>
        </authorList>
    </citation>
    <scope>NUCLEOTIDE SEQUENCE [LARGE SCALE GENOMIC DNA]</scope>
    <source>
        <strain evidence="3 4">KR-140</strain>
    </source>
</reference>
<dbReference type="InterPro" id="IPR001633">
    <property type="entry name" value="EAL_dom"/>
</dbReference>
<dbReference type="SUPFAM" id="SSF141868">
    <property type="entry name" value="EAL domain-like"/>
    <property type="match status" value="1"/>
</dbReference>
<dbReference type="CDD" id="cd01949">
    <property type="entry name" value="GGDEF"/>
    <property type="match status" value="1"/>
</dbReference>
<dbReference type="NCBIfam" id="TIGR00254">
    <property type="entry name" value="GGDEF"/>
    <property type="match status" value="1"/>
</dbReference>
<feature type="domain" description="EAL" evidence="1">
    <location>
        <begin position="338"/>
        <end position="586"/>
    </location>
</feature>
<dbReference type="InterPro" id="IPR050706">
    <property type="entry name" value="Cyclic-di-GMP_PDE-like"/>
</dbReference>